<evidence type="ECO:0000256" key="2">
    <source>
        <dbReference type="ARBA" id="ARBA00022840"/>
    </source>
</evidence>
<gene>
    <name evidence="3" type="ORF">GIB67_018255</name>
</gene>
<name>A0A7J7LEW5_9MAGN</name>
<keyword evidence="4" id="KW-1185">Reference proteome</keyword>
<evidence type="ECO:0000256" key="1">
    <source>
        <dbReference type="ARBA" id="ARBA00022741"/>
    </source>
</evidence>
<accession>A0A7J7LEW5</accession>
<dbReference type="GO" id="GO:0042626">
    <property type="term" value="F:ATPase-coupled transmembrane transporter activity"/>
    <property type="evidence" value="ECO:0007669"/>
    <property type="project" value="TreeGrafter"/>
</dbReference>
<dbReference type="GO" id="GO:0016705">
    <property type="term" value="F:oxidoreductase activity, acting on paired donors, with incorporation or reduction of molecular oxygen"/>
    <property type="evidence" value="ECO:0007669"/>
    <property type="project" value="InterPro"/>
</dbReference>
<evidence type="ECO:0000313" key="4">
    <source>
        <dbReference type="Proteomes" id="UP000541444"/>
    </source>
</evidence>
<dbReference type="OrthoDB" id="1929632at2759"/>
<dbReference type="PANTHER" id="PTHR24223">
    <property type="entry name" value="ATP-BINDING CASSETTE SUB-FAMILY C"/>
    <property type="match status" value="1"/>
</dbReference>
<dbReference type="GO" id="GO:0044550">
    <property type="term" value="P:secondary metabolite biosynthetic process"/>
    <property type="evidence" value="ECO:0007669"/>
    <property type="project" value="UniProtKB-ARBA"/>
</dbReference>
<sequence>MVDPDEHEGANMSFTINHIIIENGANWSMGQKKLVCLGRVLLKRSQVLVLDEAIALVDTATDNLNQQTLRKHFSDCTVITIAHKITFVIDIDMVLLLDHGWAVMVCSPAVHLNFAKYEDPVVFNPLRWEQPGMEMSDGSKNFMAFGGGPRYCTGANFVKLQMTIFFHYLATKYRWMIVKGGDIVRRPGLIFPYGIHIQPTEKEGNERKIVV</sequence>
<dbReference type="EMBL" id="JACGCM010002331">
    <property type="protein sequence ID" value="KAF6141165.1"/>
    <property type="molecule type" value="Genomic_DNA"/>
</dbReference>
<dbReference type="GO" id="GO:0005524">
    <property type="term" value="F:ATP binding"/>
    <property type="evidence" value="ECO:0007669"/>
    <property type="project" value="UniProtKB-KW"/>
</dbReference>
<dbReference type="SUPFAM" id="SSF48264">
    <property type="entry name" value="Cytochrome P450"/>
    <property type="match status" value="1"/>
</dbReference>
<dbReference type="GO" id="GO:0005506">
    <property type="term" value="F:iron ion binding"/>
    <property type="evidence" value="ECO:0007669"/>
    <property type="project" value="InterPro"/>
</dbReference>
<dbReference type="SUPFAM" id="SSF52540">
    <property type="entry name" value="P-loop containing nucleoside triphosphate hydrolases"/>
    <property type="match status" value="1"/>
</dbReference>
<dbReference type="Pfam" id="PF00067">
    <property type="entry name" value="p450"/>
    <property type="match status" value="1"/>
</dbReference>
<dbReference type="AlphaFoldDB" id="A0A7J7LEW5"/>
<evidence type="ECO:0008006" key="5">
    <source>
        <dbReference type="Google" id="ProtNLM"/>
    </source>
</evidence>
<evidence type="ECO:0000313" key="3">
    <source>
        <dbReference type="EMBL" id="KAF6141165.1"/>
    </source>
</evidence>
<dbReference type="InterPro" id="IPR027417">
    <property type="entry name" value="P-loop_NTPase"/>
</dbReference>
<keyword evidence="1" id="KW-0547">Nucleotide-binding</keyword>
<dbReference type="InterPro" id="IPR050173">
    <property type="entry name" value="ABC_transporter_C-like"/>
</dbReference>
<reference evidence="3 4" key="1">
    <citation type="journal article" date="2020" name="IScience">
        <title>Genome Sequencing of the Endangered Kingdonia uniflora (Circaeasteraceae, Ranunculales) Reveals Potential Mechanisms of Evolutionary Specialization.</title>
        <authorList>
            <person name="Sun Y."/>
            <person name="Deng T."/>
            <person name="Zhang A."/>
            <person name="Moore M.J."/>
            <person name="Landis J.B."/>
            <person name="Lin N."/>
            <person name="Zhang H."/>
            <person name="Zhang X."/>
            <person name="Huang J."/>
            <person name="Zhang X."/>
            <person name="Sun H."/>
            <person name="Wang H."/>
        </authorList>
    </citation>
    <scope>NUCLEOTIDE SEQUENCE [LARGE SCALE GENOMIC DNA]</scope>
    <source>
        <strain evidence="3">TB1705</strain>
        <tissue evidence="3">Leaf</tissue>
    </source>
</reference>
<protein>
    <recommendedName>
        <fullName evidence="5">Cytochrome P450</fullName>
    </recommendedName>
</protein>
<dbReference type="GO" id="GO:0004497">
    <property type="term" value="F:monooxygenase activity"/>
    <property type="evidence" value="ECO:0007669"/>
    <property type="project" value="InterPro"/>
</dbReference>
<organism evidence="3 4">
    <name type="scientific">Kingdonia uniflora</name>
    <dbReference type="NCBI Taxonomy" id="39325"/>
    <lineage>
        <taxon>Eukaryota</taxon>
        <taxon>Viridiplantae</taxon>
        <taxon>Streptophyta</taxon>
        <taxon>Embryophyta</taxon>
        <taxon>Tracheophyta</taxon>
        <taxon>Spermatophyta</taxon>
        <taxon>Magnoliopsida</taxon>
        <taxon>Ranunculales</taxon>
        <taxon>Circaeasteraceae</taxon>
        <taxon>Kingdonia</taxon>
    </lineage>
</organism>
<dbReference type="Proteomes" id="UP000541444">
    <property type="component" value="Unassembled WGS sequence"/>
</dbReference>
<dbReference type="Gene3D" id="3.40.50.300">
    <property type="entry name" value="P-loop containing nucleotide triphosphate hydrolases"/>
    <property type="match status" value="1"/>
</dbReference>
<dbReference type="InterPro" id="IPR036396">
    <property type="entry name" value="Cyt_P450_sf"/>
</dbReference>
<dbReference type="GO" id="GO:0020037">
    <property type="term" value="F:heme binding"/>
    <property type="evidence" value="ECO:0007669"/>
    <property type="project" value="InterPro"/>
</dbReference>
<dbReference type="PANTHER" id="PTHR24223:SF181">
    <property type="entry name" value="ABC TRANSPORTER C FAMILY MEMBER 3"/>
    <property type="match status" value="1"/>
</dbReference>
<dbReference type="Gene3D" id="1.10.630.10">
    <property type="entry name" value="Cytochrome P450"/>
    <property type="match status" value="1"/>
</dbReference>
<dbReference type="InterPro" id="IPR001128">
    <property type="entry name" value="Cyt_P450"/>
</dbReference>
<comment type="caution">
    <text evidence="3">The sequence shown here is derived from an EMBL/GenBank/DDBJ whole genome shotgun (WGS) entry which is preliminary data.</text>
</comment>
<proteinExistence type="predicted"/>
<keyword evidence="2" id="KW-0067">ATP-binding</keyword>
<dbReference type="GO" id="GO:0016020">
    <property type="term" value="C:membrane"/>
    <property type="evidence" value="ECO:0007669"/>
    <property type="project" value="TreeGrafter"/>
</dbReference>